<comment type="similarity">
    <text evidence="2">Belongs to the EamA transporter family.</text>
</comment>
<feature type="transmembrane region" description="Helical" evidence="6">
    <location>
        <begin position="164"/>
        <end position="185"/>
    </location>
</feature>
<dbReference type="SUPFAM" id="SSF103481">
    <property type="entry name" value="Multidrug resistance efflux transporter EmrE"/>
    <property type="match status" value="2"/>
</dbReference>
<evidence type="ECO:0000259" key="7">
    <source>
        <dbReference type="Pfam" id="PF00892"/>
    </source>
</evidence>
<dbReference type="InterPro" id="IPR000620">
    <property type="entry name" value="EamA_dom"/>
</dbReference>
<feature type="transmembrane region" description="Helical" evidence="6">
    <location>
        <begin position="21"/>
        <end position="42"/>
    </location>
</feature>
<dbReference type="PANTHER" id="PTHR32322:SF2">
    <property type="entry name" value="EAMA DOMAIN-CONTAINING PROTEIN"/>
    <property type="match status" value="1"/>
</dbReference>
<dbReference type="Gene3D" id="1.10.3730.20">
    <property type="match status" value="1"/>
</dbReference>
<evidence type="ECO:0000256" key="2">
    <source>
        <dbReference type="ARBA" id="ARBA00007362"/>
    </source>
</evidence>
<feature type="transmembrane region" description="Helical" evidence="6">
    <location>
        <begin position="197"/>
        <end position="216"/>
    </location>
</feature>
<feature type="transmembrane region" description="Helical" evidence="6">
    <location>
        <begin position="285"/>
        <end position="303"/>
    </location>
</feature>
<keyword evidence="3 6" id="KW-0812">Transmembrane</keyword>
<feature type="transmembrane region" description="Helical" evidence="6">
    <location>
        <begin position="82"/>
        <end position="104"/>
    </location>
</feature>
<keyword evidence="9" id="KW-1185">Reference proteome</keyword>
<comment type="caution">
    <text evidence="8">The sequence shown here is derived from an EMBL/GenBank/DDBJ whole genome shotgun (WGS) entry which is preliminary data.</text>
</comment>
<dbReference type="EMBL" id="NTMR01000024">
    <property type="protein sequence ID" value="PBK03079.1"/>
    <property type="molecule type" value="Genomic_DNA"/>
</dbReference>
<dbReference type="Proteomes" id="UP000242313">
    <property type="component" value="Unassembled WGS sequence"/>
</dbReference>
<evidence type="ECO:0000313" key="9">
    <source>
        <dbReference type="Proteomes" id="UP000242313"/>
    </source>
</evidence>
<name>A0A2A3ME37_9PSED</name>
<evidence type="ECO:0000256" key="1">
    <source>
        <dbReference type="ARBA" id="ARBA00004141"/>
    </source>
</evidence>
<feature type="transmembrane region" description="Helical" evidence="6">
    <location>
        <begin position="257"/>
        <end position="279"/>
    </location>
</feature>
<dbReference type="PANTHER" id="PTHR32322">
    <property type="entry name" value="INNER MEMBRANE TRANSPORTER"/>
    <property type="match status" value="1"/>
</dbReference>
<keyword evidence="5 6" id="KW-0472">Membrane</keyword>
<dbReference type="RefSeq" id="WP_096005887.1">
    <property type="nucleotide sequence ID" value="NZ_NTMR01000024.1"/>
</dbReference>
<protein>
    <submittedName>
        <fullName evidence="8">Multidrug DMT transporter permease</fullName>
    </submittedName>
</protein>
<feature type="transmembrane region" description="Helical" evidence="6">
    <location>
        <begin position="110"/>
        <end position="128"/>
    </location>
</feature>
<evidence type="ECO:0000256" key="5">
    <source>
        <dbReference type="ARBA" id="ARBA00023136"/>
    </source>
</evidence>
<feature type="transmembrane region" description="Helical" evidence="6">
    <location>
        <begin position="135"/>
        <end position="152"/>
    </location>
</feature>
<evidence type="ECO:0000256" key="4">
    <source>
        <dbReference type="ARBA" id="ARBA00022989"/>
    </source>
</evidence>
<gene>
    <name evidence="8" type="ORF">CNQ84_16255</name>
</gene>
<dbReference type="InterPro" id="IPR050638">
    <property type="entry name" value="AA-Vitamin_Transporters"/>
</dbReference>
<evidence type="ECO:0000256" key="3">
    <source>
        <dbReference type="ARBA" id="ARBA00022692"/>
    </source>
</evidence>
<dbReference type="Pfam" id="PF00892">
    <property type="entry name" value="EamA"/>
    <property type="match status" value="2"/>
</dbReference>
<sequence>MARNATAGSTGGHTYAFRLGYLLLCFNALGWGLNFPILKLGLANSPPLLFTCMRMALGTLAMFIIAAVLGVLRLPRRADVPVLLSVGIMQNMAFITLVTLGVQYLPAGRAAILAYTTPIWVVPAAALFLGERFTLPRAIGVGLGLAGLLTVFNPLSIDWSDHDVFIGGGLIMLGTILWTAGLVHVRRHHWHGDVLSLIPWQLLTSVLALLPLALLLESPNQIDWEPSFVWMLVFSGAIASGICVAAQVAAIRSLPAVSLSLSSASVPAVGMLSAAWFLGEVPTPSDLAGFALIALGILVVGLADRRQALRNRTTAAGGAPVG</sequence>
<evidence type="ECO:0000313" key="8">
    <source>
        <dbReference type="EMBL" id="PBK03079.1"/>
    </source>
</evidence>
<dbReference type="AlphaFoldDB" id="A0A2A3ME37"/>
<proteinExistence type="inferred from homology"/>
<dbReference type="GO" id="GO:0016020">
    <property type="term" value="C:membrane"/>
    <property type="evidence" value="ECO:0007669"/>
    <property type="project" value="UniProtKB-SubCell"/>
</dbReference>
<feature type="domain" description="EamA" evidence="7">
    <location>
        <begin position="19"/>
        <end position="151"/>
    </location>
</feature>
<accession>A0A2A3ME37</accession>
<feature type="transmembrane region" description="Helical" evidence="6">
    <location>
        <begin position="48"/>
        <end position="70"/>
    </location>
</feature>
<reference evidence="8 9" key="1">
    <citation type="submission" date="2017-09" db="EMBL/GenBank/DDBJ databases">
        <title>Pseudomonas abyssi sp. nov. isolated from Abyssopelagic Water.</title>
        <authorList>
            <person name="Wei Y."/>
        </authorList>
    </citation>
    <scope>NUCLEOTIDE SEQUENCE [LARGE SCALE GENOMIC DNA]</scope>
    <source>
        <strain evidence="8 9">MT5</strain>
    </source>
</reference>
<feature type="transmembrane region" description="Helical" evidence="6">
    <location>
        <begin position="228"/>
        <end position="250"/>
    </location>
</feature>
<dbReference type="InterPro" id="IPR037185">
    <property type="entry name" value="EmrE-like"/>
</dbReference>
<comment type="subcellular location">
    <subcellularLocation>
        <location evidence="1">Membrane</location>
        <topology evidence="1">Multi-pass membrane protein</topology>
    </subcellularLocation>
</comment>
<feature type="domain" description="EamA" evidence="7">
    <location>
        <begin position="168"/>
        <end position="300"/>
    </location>
</feature>
<organism evidence="8 9">
    <name type="scientific">Pseudomonas abyssi</name>
    <dbReference type="NCBI Taxonomy" id="170540"/>
    <lineage>
        <taxon>Bacteria</taxon>
        <taxon>Pseudomonadati</taxon>
        <taxon>Pseudomonadota</taxon>
        <taxon>Gammaproteobacteria</taxon>
        <taxon>Pseudomonadales</taxon>
        <taxon>Pseudomonadaceae</taxon>
        <taxon>Pseudomonas</taxon>
    </lineage>
</organism>
<keyword evidence="4 6" id="KW-1133">Transmembrane helix</keyword>
<evidence type="ECO:0000256" key="6">
    <source>
        <dbReference type="SAM" id="Phobius"/>
    </source>
</evidence>